<dbReference type="STRING" id="686796.SAMN04488104_101748"/>
<dbReference type="InterPro" id="IPR050187">
    <property type="entry name" value="Lipid_Phosphate_FormReg"/>
</dbReference>
<dbReference type="InterPro" id="IPR045540">
    <property type="entry name" value="YegS/DAGK_C"/>
</dbReference>
<protein>
    <submittedName>
        <fullName evidence="6">Diacylglycerol kinase family enzyme</fullName>
    </submittedName>
</protein>
<sequence>MEKKALLIFNPKSGDSKLQLEELKERILLHLSNYELESFVTSGEGDLSKIKEEINLLNPELLLIAGGDGTVKLVAESNQTQTPMAVLPLGSANGLAKCLEIDTLEDGLDALRGLETIAMDGLKINGESCLHMSDFGLNANIIEKFEEEGERGMIGYVKGSISQLFSTPRYRFQLSSKGESWDFDAHMLVIANGDRYGTGAVINPTGKLDDGKFEVIAIDFIRWDDFFSITKGMLDGEVPDSENIRTWTVDSCEIKNLQSANFQIDGEVKGNPNEIEVILQVGQYKMVVRKSS</sequence>
<reference evidence="7" key="1">
    <citation type="submission" date="2016-10" db="EMBL/GenBank/DDBJ databases">
        <authorList>
            <person name="Varghese N."/>
            <person name="Submissions S."/>
        </authorList>
    </citation>
    <scope>NUCLEOTIDE SEQUENCE [LARGE SCALE GENOMIC DNA]</scope>
    <source>
        <strain evidence="7">DSM 23095</strain>
    </source>
</reference>
<keyword evidence="2" id="KW-0547">Nucleotide-binding</keyword>
<dbReference type="Gene3D" id="2.60.200.40">
    <property type="match status" value="1"/>
</dbReference>
<keyword evidence="3 6" id="KW-0418">Kinase</keyword>
<evidence type="ECO:0000256" key="3">
    <source>
        <dbReference type="ARBA" id="ARBA00022777"/>
    </source>
</evidence>
<dbReference type="PANTHER" id="PTHR12358">
    <property type="entry name" value="SPHINGOSINE KINASE"/>
    <property type="match status" value="1"/>
</dbReference>
<dbReference type="SMART" id="SM00046">
    <property type="entry name" value="DAGKc"/>
    <property type="match status" value="1"/>
</dbReference>
<dbReference type="OrthoDB" id="9786026at2"/>
<dbReference type="Proteomes" id="UP000199060">
    <property type="component" value="Unassembled WGS sequence"/>
</dbReference>
<accession>A0A1G6SLA6</accession>
<dbReference type="Pfam" id="PF00781">
    <property type="entry name" value="DAGK_cat"/>
    <property type="match status" value="1"/>
</dbReference>
<dbReference type="RefSeq" id="WP_087939260.1">
    <property type="nucleotide sequence ID" value="NZ_FNAC01000017.1"/>
</dbReference>
<keyword evidence="7" id="KW-1185">Reference proteome</keyword>
<dbReference type="SUPFAM" id="SSF111331">
    <property type="entry name" value="NAD kinase/diacylglycerol kinase-like"/>
    <property type="match status" value="1"/>
</dbReference>
<name>A0A1G6SLA6_9BACT</name>
<dbReference type="EMBL" id="FNAC01000017">
    <property type="protein sequence ID" value="SDD16896.1"/>
    <property type="molecule type" value="Genomic_DNA"/>
</dbReference>
<evidence type="ECO:0000256" key="4">
    <source>
        <dbReference type="ARBA" id="ARBA00022840"/>
    </source>
</evidence>
<proteinExistence type="predicted"/>
<evidence type="ECO:0000313" key="6">
    <source>
        <dbReference type="EMBL" id="SDD16896.1"/>
    </source>
</evidence>
<dbReference type="AlphaFoldDB" id="A0A1G6SLA6"/>
<keyword evidence="4" id="KW-0067">ATP-binding</keyword>
<gene>
    <name evidence="6" type="ORF">SAMN04488104_101748</name>
</gene>
<dbReference type="PROSITE" id="PS50146">
    <property type="entry name" value="DAGK"/>
    <property type="match status" value="1"/>
</dbReference>
<dbReference type="PANTHER" id="PTHR12358:SF54">
    <property type="entry name" value="SPHINGOSINE KINASE RELATED PROTEIN"/>
    <property type="match status" value="1"/>
</dbReference>
<dbReference type="InterPro" id="IPR001206">
    <property type="entry name" value="Diacylglycerol_kinase_cat_dom"/>
</dbReference>
<keyword evidence="1" id="KW-0808">Transferase</keyword>
<evidence type="ECO:0000313" key="7">
    <source>
        <dbReference type="Proteomes" id="UP000199060"/>
    </source>
</evidence>
<evidence type="ECO:0000256" key="1">
    <source>
        <dbReference type="ARBA" id="ARBA00022679"/>
    </source>
</evidence>
<organism evidence="6 7">
    <name type="scientific">Algoriphagus faecimaris</name>
    <dbReference type="NCBI Taxonomy" id="686796"/>
    <lineage>
        <taxon>Bacteria</taxon>
        <taxon>Pseudomonadati</taxon>
        <taxon>Bacteroidota</taxon>
        <taxon>Cytophagia</taxon>
        <taxon>Cytophagales</taxon>
        <taxon>Cyclobacteriaceae</taxon>
        <taxon>Algoriphagus</taxon>
    </lineage>
</organism>
<dbReference type="GO" id="GO:0005524">
    <property type="term" value="F:ATP binding"/>
    <property type="evidence" value="ECO:0007669"/>
    <property type="project" value="UniProtKB-KW"/>
</dbReference>
<dbReference type="InterPro" id="IPR017438">
    <property type="entry name" value="ATP-NAD_kinase_N"/>
</dbReference>
<dbReference type="Gene3D" id="3.40.50.10330">
    <property type="entry name" value="Probable inorganic polyphosphate/atp-NAD kinase, domain 1"/>
    <property type="match status" value="1"/>
</dbReference>
<feature type="domain" description="DAGKc" evidence="5">
    <location>
        <begin position="1"/>
        <end position="128"/>
    </location>
</feature>
<dbReference type="Pfam" id="PF19279">
    <property type="entry name" value="YegS_C"/>
    <property type="match status" value="1"/>
</dbReference>
<dbReference type="GO" id="GO:0016301">
    <property type="term" value="F:kinase activity"/>
    <property type="evidence" value="ECO:0007669"/>
    <property type="project" value="UniProtKB-KW"/>
</dbReference>
<evidence type="ECO:0000259" key="5">
    <source>
        <dbReference type="PROSITE" id="PS50146"/>
    </source>
</evidence>
<evidence type="ECO:0000256" key="2">
    <source>
        <dbReference type="ARBA" id="ARBA00022741"/>
    </source>
</evidence>
<dbReference type="InterPro" id="IPR016064">
    <property type="entry name" value="NAD/diacylglycerol_kinase_sf"/>
</dbReference>